<comment type="subcellular location">
    <subcellularLocation>
        <location evidence="1">Mitochondrion</location>
    </subcellularLocation>
</comment>
<proteinExistence type="inferred from homology"/>
<dbReference type="WBParaSite" id="HCON_00155620-00001">
    <property type="protein sequence ID" value="HCON_00155620-00001"/>
    <property type="gene ID" value="HCON_00155620"/>
</dbReference>
<sequence length="262" mass="29495">MRPLLSLLRSHQIVPCCTSMRACSSMAQMKPRLATPDKETLKKATVRPSVLSDYISEDLHVEDKFKLESLVTVPDMFNARLHLGHKIGTLNNNMKWALYGERLGVCVFDLDVTRTHLIRALDFIAHVVMRGGMILFISTNRDTMFSVEKTAEECGQYSHVRRWQEGTLTNTRQLFGASIRLPDAIIFMNTLTSVSVNHPAIIEAAKMTIPTVGVVDSNSDPAYITYLIPANDDSPQSVDYLLRLFREAIVRGQEARRQQSAD</sequence>
<dbReference type="GO" id="GO:0006412">
    <property type="term" value="P:translation"/>
    <property type="evidence" value="ECO:0007669"/>
    <property type="project" value="InterPro"/>
</dbReference>
<evidence type="ECO:0000256" key="2">
    <source>
        <dbReference type="ARBA" id="ARBA00006242"/>
    </source>
</evidence>
<dbReference type="GO" id="GO:0005763">
    <property type="term" value="C:mitochondrial small ribosomal subunit"/>
    <property type="evidence" value="ECO:0007669"/>
    <property type="project" value="UniProtKB-ARBA"/>
</dbReference>
<name>A0A7I4YYL4_HAECO</name>
<evidence type="ECO:0000313" key="9">
    <source>
        <dbReference type="Proteomes" id="UP000025227"/>
    </source>
</evidence>
<keyword evidence="9" id="KW-1185">Reference proteome</keyword>
<evidence type="ECO:0000256" key="4">
    <source>
        <dbReference type="ARBA" id="ARBA00023128"/>
    </source>
</evidence>
<keyword evidence="3" id="KW-0689">Ribosomal protein</keyword>
<accession>A0A7I4YYL4</accession>
<dbReference type="PRINTS" id="PR00395">
    <property type="entry name" value="RIBOSOMALS2"/>
</dbReference>
<evidence type="ECO:0000256" key="6">
    <source>
        <dbReference type="ARBA" id="ARBA00059792"/>
    </source>
</evidence>
<evidence type="ECO:0000256" key="7">
    <source>
        <dbReference type="ARBA" id="ARBA00071390"/>
    </source>
</evidence>
<dbReference type="PANTHER" id="PTHR12534">
    <property type="entry name" value="30S RIBOSOMAL PROTEIN S2 PROKARYOTIC AND ORGANELLAR"/>
    <property type="match status" value="1"/>
</dbReference>
<dbReference type="InterPro" id="IPR018130">
    <property type="entry name" value="Ribosomal_uS2_CS"/>
</dbReference>
<dbReference type="InterPro" id="IPR001865">
    <property type="entry name" value="Ribosomal_uS2"/>
</dbReference>
<dbReference type="InterPro" id="IPR005706">
    <property type="entry name" value="Ribosomal_uS2_bac/mit/plastid"/>
</dbReference>
<dbReference type="OrthoDB" id="2320368at2759"/>
<dbReference type="PROSITE" id="PS00962">
    <property type="entry name" value="RIBOSOMAL_S2_1"/>
    <property type="match status" value="1"/>
</dbReference>
<evidence type="ECO:0000313" key="10">
    <source>
        <dbReference type="WBParaSite" id="HCON_00155620-00001"/>
    </source>
</evidence>
<comment type="similarity">
    <text evidence="2">Belongs to the universal ribosomal protein uS2 family.</text>
</comment>
<dbReference type="FunFam" id="3.40.50.10490:FF:000026">
    <property type="entry name" value="28S ribosomal protein S2, mitochondrial"/>
    <property type="match status" value="1"/>
</dbReference>
<dbReference type="Proteomes" id="UP000025227">
    <property type="component" value="Unplaced"/>
</dbReference>
<dbReference type="AlphaFoldDB" id="A0A7I4YYL4"/>
<dbReference type="SUPFAM" id="SSF52313">
    <property type="entry name" value="Ribosomal protein S2"/>
    <property type="match status" value="1"/>
</dbReference>
<dbReference type="CDD" id="cd01425">
    <property type="entry name" value="RPS2"/>
    <property type="match status" value="1"/>
</dbReference>
<evidence type="ECO:0000256" key="8">
    <source>
        <dbReference type="ARBA" id="ARBA00083109"/>
    </source>
</evidence>
<dbReference type="Pfam" id="PF00318">
    <property type="entry name" value="Ribosomal_S2"/>
    <property type="match status" value="2"/>
</dbReference>
<evidence type="ECO:0000256" key="5">
    <source>
        <dbReference type="ARBA" id="ARBA00023274"/>
    </source>
</evidence>
<protein>
    <recommendedName>
        <fullName evidence="7">Small ribosomal subunit protein uS2m</fullName>
    </recommendedName>
    <alternativeName>
        <fullName evidence="8">28S ribosomal protein S2, mitochondrial</fullName>
    </alternativeName>
</protein>
<keyword evidence="5" id="KW-0687">Ribonucleoprotein</keyword>
<dbReference type="GO" id="GO:0005743">
    <property type="term" value="C:mitochondrial inner membrane"/>
    <property type="evidence" value="ECO:0007669"/>
    <property type="project" value="UniProtKB-ARBA"/>
</dbReference>
<evidence type="ECO:0000256" key="1">
    <source>
        <dbReference type="ARBA" id="ARBA00004173"/>
    </source>
</evidence>
<dbReference type="Gene3D" id="3.40.50.10490">
    <property type="entry name" value="Glucose-6-phosphate isomerase like protein, domain 1"/>
    <property type="match status" value="1"/>
</dbReference>
<dbReference type="OMA" id="PYIFMEK"/>
<dbReference type="GO" id="GO:0003735">
    <property type="term" value="F:structural constituent of ribosome"/>
    <property type="evidence" value="ECO:0007669"/>
    <property type="project" value="InterPro"/>
</dbReference>
<organism evidence="9 10">
    <name type="scientific">Haemonchus contortus</name>
    <name type="common">Barber pole worm</name>
    <dbReference type="NCBI Taxonomy" id="6289"/>
    <lineage>
        <taxon>Eukaryota</taxon>
        <taxon>Metazoa</taxon>
        <taxon>Ecdysozoa</taxon>
        <taxon>Nematoda</taxon>
        <taxon>Chromadorea</taxon>
        <taxon>Rhabditida</taxon>
        <taxon>Rhabditina</taxon>
        <taxon>Rhabditomorpha</taxon>
        <taxon>Strongyloidea</taxon>
        <taxon>Trichostrongylidae</taxon>
        <taxon>Haemonchus</taxon>
    </lineage>
</organism>
<comment type="function">
    <text evidence="6">Required for mitoribosome formation and stability, and mitochondrial translation.</text>
</comment>
<dbReference type="PANTHER" id="PTHR12534:SF0">
    <property type="entry name" value="SMALL RIBOSOMAL SUBUNIT PROTEIN US2M"/>
    <property type="match status" value="1"/>
</dbReference>
<dbReference type="InterPro" id="IPR023591">
    <property type="entry name" value="Ribosomal_uS2_flav_dom_sf"/>
</dbReference>
<evidence type="ECO:0000256" key="3">
    <source>
        <dbReference type="ARBA" id="ARBA00022980"/>
    </source>
</evidence>
<keyword evidence="4" id="KW-0496">Mitochondrion</keyword>
<dbReference type="HAMAP" id="MF_00291_B">
    <property type="entry name" value="Ribosomal_uS2_B"/>
    <property type="match status" value="1"/>
</dbReference>
<reference evidence="10" key="1">
    <citation type="submission" date="2020-12" db="UniProtKB">
        <authorList>
            <consortium name="WormBaseParasite"/>
        </authorList>
    </citation>
    <scope>IDENTIFICATION</scope>
    <source>
        <strain evidence="10">MHco3</strain>
    </source>
</reference>